<evidence type="ECO:0000256" key="8">
    <source>
        <dbReference type="HAMAP-Rule" id="MF_00972"/>
    </source>
</evidence>
<dbReference type="Proteomes" id="UP000010445">
    <property type="component" value="Unassembled WGS sequence"/>
</dbReference>
<dbReference type="PROSITE" id="PS00903">
    <property type="entry name" value="CYT_DCMP_DEAMINASES_1"/>
    <property type="match status" value="1"/>
</dbReference>
<dbReference type="STRING" id="1035195.HMPREF9997_02068"/>
<feature type="binding site" evidence="8">
    <location>
        <position position="92"/>
    </location>
    <ligand>
        <name>Zn(2+)</name>
        <dbReference type="ChEBI" id="CHEBI:29105"/>
        <note>catalytic</note>
    </ligand>
</feature>
<gene>
    <name evidence="8" type="primary">tadA</name>
    <name evidence="10" type="ORF">HMPREF9997_02068</name>
</gene>
<reference evidence="10 11" key="1">
    <citation type="submission" date="2012-05" db="EMBL/GenBank/DDBJ databases">
        <authorList>
            <person name="Weinstock G."/>
            <person name="Sodergren E."/>
            <person name="Lobos E.A."/>
            <person name="Fulton L."/>
            <person name="Fulton R."/>
            <person name="Courtney L."/>
            <person name="Fronick C."/>
            <person name="O'Laughlin M."/>
            <person name="Godfrey J."/>
            <person name="Wilson R.M."/>
            <person name="Miner T."/>
            <person name="Farmer C."/>
            <person name="Delehaunty K."/>
            <person name="Cordes M."/>
            <person name="Minx P."/>
            <person name="Tomlinson C."/>
            <person name="Chen J."/>
            <person name="Wollam A."/>
            <person name="Pepin K.H."/>
            <person name="Bhonagiri V."/>
            <person name="Zhang X."/>
            <person name="Suruliraj S."/>
            <person name="Warren W."/>
            <person name="Mitreva M."/>
            <person name="Mardis E.R."/>
            <person name="Wilson R.K."/>
        </authorList>
    </citation>
    <scope>NUCLEOTIDE SEQUENCE [LARGE SCALE GENOMIC DNA]</scope>
    <source>
        <strain evidence="10 11">F0235</strain>
    </source>
</reference>
<dbReference type="PROSITE" id="PS51747">
    <property type="entry name" value="CYT_DCMP_DEAMINASES_2"/>
    <property type="match status" value="1"/>
</dbReference>
<dbReference type="eggNOG" id="COG0590">
    <property type="taxonomic scope" value="Bacteria"/>
</dbReference>
<comment type="subunit">
    <text evidence="2 8">Homodimer.</text>
</comment>
<dbReference type="CDD" id="cd01285">
    <property type="entry name" value="nucleoside_deaminase"/>
    <property type="match status" value="1"/>
</dbReference>
<feature type="active site" description="Proton donor" evidence="8">
    <location>
        <position position="63"/>
    </location>
</feature>
<dbReference type="InterPro" id="IPR016192">
    <property type="entry name" value="APOBEC/CMP_deaminase_Zn-bd"/>
</dbReference>
<feature type="binding site" evidence="8">
    <location>
        <position position="95"/>
    </location>
    <ligand>
        <name>Zn(2+)</name>
        <dbReference type="ChEBI" id="CHEBI:29105"/>
        <note>catalytic</note>
    </ligand>
</feature>
<dbReference type="AlphaFoldDB" id="L1MDB2"/>
<dbReference type="InterPro" id="IPR016193">
    <property type="entry name" value="Cytidine_deaminase-like"/>
</dbReference>
<dbReference type="OrthoDB" id="9802676at2"/>
<keyword evidence="4 8" id="KW-0479">Metal-binding</keyword>
<protein>
    <recommendedName>
        <fullName evidence="8">tRNA-specific adenosine deaminase</fullName>
        <ecNumber evidence="8">3.5.4.33</ecNumber>
    </recommendedName>
</protein>
<sequence>MVLPREARLVRDEDYMRRALEVARSTPRDDVPVGAVIFGPDGQELGCGTNRREADQDPTAHAELLAIHAAVRSYGDGWRLTDCTLAVTLEPCAMCAGALVGARLGRLIFGAYEPKTGACGSVFDIVRDPSVLHKLEVRGEVLERECADLLKVFFNSLRWGHE</sequence>
<proteinExistence type="inferred from homology"/>
<comment type="catalytic activity">
    <reaction evidence="7 8">
        <text>adenosine(34) in tRNA + H2O + H(+) = inosine(34) in tRNA + NH4(+)</text>
        <dbReference type="Rhea" id="RHEA:43168"/>
        <dbReference type="Rhea" id="RHEA-COMP:10373"/>
        <dbReference type="Rhea" id="RHEA-COMP:10374"/>
        <dbReference type="ChEBI" id="CHEBI:15377"/>
        <dbReference type="ChEBI" id="CHEBI:15378"/>
        <dbReference type="ChEBI" id="CHEBI:28938"/>
        <dbReference type="ChEBI" id="CHEBI:74411"/>
        <dbReference type="ChEBI" id="CHEBI:82852"/>
        <dbReference type="EC" id="3.5.4.33"/>
    </reaction>
</comment>
<dbReference type="Pfam" id="PF00383">
    <property type="entry name" value="dCMP_cyt_deam_1"/>
    <property type="match status" value="1"/>
</dbReference>
<feature type="binding site" evidence="8">
    <location>
        <position position="61"/>
    </location>
    <ligand>
        <name>Zn(2+)</name>
        <dbReference type="ChEBI" id="CHEBI:29105"/>
        <note>catalytic</note>
    </ligand>
</feature>
<keyword evidence="5 8" id="KW-0378">Hydrolase</keyword>
<comment type="similarity">
    <text evidence="1">Belongs to the cytidine and deoxycytidylate deaminase family. ADAT2 subfamily.</text>
</comment>
<dbReference type="EC" id="3.5.4.33" evidence="8"/>
<keyword evidence="3 8" id="KW-0819">tRNA processing</keyword>
<evidence type="ECO:0000256" key="5">
    <source>
        <dbReference type="ARBA" id="ARBA00022801"/>
    </source>
</evidence>
<evidence type="ECO:0000256" key="1">
    <source>
        <dbReference type="ARBA" id="ARBA00010669"/>
    </source>
</evidence>
<dbReference type="SUPFAM" id="SSF53927">
    <property type="entry name" value="Cytidine deaminase-like"/>
    <property type="match status" value="1"/>
</dbReference>
<dbReference type="GO" id="GO:0052717">
    <property type="term" value="F:tRNA-specific adenosine-34 deaminase activity"/>
    <property type="evidence" value="ECO:0007669"/>
    <property type="project" value="UniProtKB-UniRule"/>
</dbReference>
<dbReference type="PANTHER" id="PTHR11079">
    <property type="entry name" value="CYTOSINE DEAMINASE FAMILY MEMBER"/>
    <property type="match status" value="1"/>
</dbReference>
<comment type="function">
    <text evidence="8">Catalyzes the deamination of adenosine to inosine at the wobble position 34 of tRNA(Arg2).</text>
</comment>
<dbReference type="PATRIC" id="fig|1035195.3.peg.1852"/>
<dbReference type="EMBL" id="AMEM01000033">
    <property type="protein sequence ID" value="EKX88959.1"/>
    <property type="molecule type" value="Genomic_DNA"/>
</dbReference>
<evidence type="ECO:0000313" key="11">
    <source>
        <dbReference type="Proteomes" id="UP000010445"/>
    </source>
</evidence>
<keyword evidence="6 8" id="KW-0862">Zinc</keyword>
<organism evidence="10 11">
    <name type="scientific">Corynebacterium durum F0235</name>
    <dbReference type="NCBI Taxonomy" id="1035195"/>
    <lineage>
        <taxon>Bacteria</taxon>
        <taxon>Bacillati</taxon>
        <taxon>Actinomycetota</taxon>
        <taxon>Actinomycetes</taxon>
        <taxon>Mycobacteriales</taxon>
        <taxon>Corynebacteriaceae</taxon>
        <taxon>Corynebacterium</taxon>
    </lineage>
</organism>
<accession>L1MDB2</accession>
<dbReference type="Gene3D" id="3.40.140.10">
    <property type="entry name" value="Cytidine Deaminase, domain 2"/>
    <property type="match status" value="1"/>
</dbReference>
<keyword evidence="11" id="KW-1185">Reference proteome</keyword>
<dbReference type="GO" id="GO:0002100">
    <property type="term" value="P:tRNA wobble adenosine to inosine editing"/>
    <property type="evidence" value="ECO:0007669"/>
    <property type="project" value="UniProtKB-UniRule"/>
</dbReference>
<evidence type="ECO:0000259" key="9">
    <source>
        <dbReference type="PROSITE" id="PS51747"/>
    </source>
</evidence>
<feature type="domain" description="CMP/dCMP-type deaminase" evidence="9">
    <location>
        <begin position="10"/>
        <end position="122"/>
    </location>
</feature>
<dbReference type="GO" id="GO:0008270">
    <property type="term" value="F:zinc ion binding"/>
    <property type="evidence" value="ECO:0007669"/>
    <property type="project" value="UniProtKB-UniRule"/>
</dbReference>
<dbReference type="HAMAP" id="MF_00972">
    <property type="entry name" value="tRNA_aden_deaminase"/>
    <property type="match status" value="1"/>
</dbReference>
<evidence type="ECO:0000256" key="7">
    <source>
        <dbReference type="ARBA" id="ARBA00048045"/>
    </source>
</evidence>
<name>L1MDB2_9CORY</name>
<comment type="caution">
    <text evidence="10">The sequence shown here is derived from an EMBL/GenBank/DDBJ whole genome shotgun (WGS) entry which is preliminary data.</text>
</comment>
<evidence type="ECO:0000256" key="4">
    <source>
        <dbReference type="ARBA" id="ARBA00022723"/>
    </source>
</evidence>
<evidence type="ECO:0000256" key="2">
    <source>
        <dbReference type="ARBA" id="ARBA00011738"/>
    </source>
</evidence>
<dbReference type="RefSeq" id="WP_006061495.1">
    <property type="nucleotide sequence ID" value="NZ_KB290820.1"/>
</dbReference>
<dbReference type="HOGENOM" id="CLU_025810_3_2_11"/>
<dbReference type="InterPro" id="IPR028883">
    <property type="entry name" value="tRNA_aden_deaminase"/>
</dbReference>
<evidence type="ECO:0000256" key="6">
    <source>
        <dbReference type="ARBA" id="ARBA00022833"/>
    </source>
</evidence>
<dbReference type="PANTHER" id="PTHR11079:SF202">
    <property type="entry name" value="TRNA-SPECIFIC ADENOSINE DEAMINASE"/>
    <property type="match status" value="1"/>
</dbReference>
<comment type="cofactor">
    <cofactor evidence="8">
        <name>Zn(2+)</name>
        <dbReference type="ChEBI" id="CHEBI:29105"/>
    </cofactor>
    <text evidence="8">Binds 1 zinc ion per subunit.</text>
</comment>
<evidence type="ECO:0000313" key="10">
    <source>
        <dbReference type="EMBL" id="EKX88959.1"/>
    </source>
</evidence>
<dbReference type="InterPro" id="IPR002125">
    <property type="entry name" value="CMP_dCMP_dom"/>
</dbReference>
<evidence type="ECO:0000256" key="3">
    <source>
        <dbReference type="ARBA" id="ARBA00022694"/>
    </source>
</evidence>